<proteinExistence type="predicted"/>
<name>A0A9D1WFM1_9FIRM</name>
<gene>
    <name evidence="4" type="ORF">IAA45_01370</name>
</gene>
<comment type="caution">
    <text evidence="4">The sequence shown here is derived from an EMBL/GenBank/DDBJ whole genome shotgun (WGS) entry which is preliminary data.</text>
</comment>
<dbReference type="Proteomes" id="UP000886817">
    <property type="component" value="Unassembled WGS sequence"/>
</dbReference>
<dbReference type="SUPFAM" id="SSF56300">
    <property type="entry name" value="Metallo-dependent phosphatases"/>
    <property type="match status" value="1"/>
</dbReference>
<accession>A0A9D1WFM1</accession>
<dbReference type="PANTHER" id="PTHR31302">
    <property type="entry name" value="TRANSMEMBRANE PROTEIN WITH METALLOPHOSPHOESTERASE DOMAIN-RELATED"/>
    <property type="match status" value="1"/>
</dbReference>
<feature type="domain" description="Calcineurin-like phosphoesterase" evidence="3">
    <location>
        <begin position="23"/>
        <end position="205"/>
    </location>
</feature>
<dbReference type="InterPro" id="IPR029052">
    <property type="entry name" value="Metallo-depent_PP-like"/>
</dbReference>
<dbReference type="GO" id="GO:0009245">
    <property type="term" value="P:lipid A biosynthetic process"/>
    <property type="evidence" value="ECO:0007669"/>
    <property type="project" value="TreeGrafter"/>
</dbReference>
<evidence type="ECO:0000313" key="5">
    <source>
        <dbReference type="Proteomes" id="UP000886817"/>
    </source>
</evidence>
<dbReference type="Gene3D" id="3.60.21.10">
    <property type="match status" value="1"/>
</dbReference>
<dbReference type="InterPro" id="IPR051158">
    <property type="entry name" value="Metallophosphoesterase_sf"/>
</dbReference>
<keyword evidence="1" id="KW-0479">Metal-binding</keyword>
<evidence type="ECO:0000256" key="2">
    <source>
        <dbReference type="ARBA" id="ARBA00022801"/>
    </source>
</evidence>
<dbReference type="GO" id="GO:0008758">
    <property type="term" value="F:UDP-2,3-diacylglucosamine hydrolase activity"/>
    <property type="evidence" value="ECO:0007669"/>
    <property type="project" value="TreeGrafter"/>
</dbReference>
<dbReference type="PANTHER" id="PTHR31302:SF31">
    <property type="entry name" value="PHOSPHODIESTERASE YAEI"/>
    <property type="match status" value="1"/>
</dbReference>
<protein>
    <submittedName>
        <fullName evidence="4">Metallophosphoesterase</fullName>
    </submittedName>
</protein>
<dbReference type="GO" id="GO:0046872">
    <property type="term" value="F:metal ion binding"/>
    <property type="evidence" value="ECO:0007669"/>
    <property type="project" value="UniProtKB-KW"/>
</dbReference>
<reference evidence="4" key="1">
    <citation type="journal article" date="2021" name="PeerJ">
        <title>Extensive microbial diversity within the chicken gut microbiome revealed by metagenomics and culture.</title>
        <authorList>
            <person name="Gilroy R."/>
            <person name="Ravi A."/>
            <person name="Getino M."/>
            <person name="Pursley I."/>
            <person name="Horton D.L."/>
            <person name="Alikhan N.F."/>
            <person name="Baker D."/>
            <person name="Gharbi K."/>
            <person name="Hall N."/>
            <person name="Watson M."/>
            <person name="Adriaenssens E.M."/>
            <person name="Foster-Nyarko E."/>
            <person name="Jarju S."/>
            <person name="Secka A."/>
            <person name="Antonio M."/>
            <person name="Oren A."/>
            <person name="Chaudhuri R.R."/>
            <person name="La Ragione R."/>
            <person name="Hildebrand F."/>
            <person name="Pallen M.J."/>
        </authorList>
    </citation>
    <scope>NUCLEOTIDE SEQUENCE</scope>
    <source>
        <strain evidence="4">ChiSjej1B19-8411</strain>
    </source>
</reference>
<evidence type="ECO:0000256" key="1">
    <source>
        <dbReference type="ARBA" id="ARBA00022723"/>
    </source>
</evidence>
<dbReference type="InterPro" id="IPR004843">
    <property type="entry name" value="Calcineurin-like_PHP"/>
</dbReference>
<dbReference type="EMBL" id="DXEX01000037">
    <property type="protein sequence ID" value="HIX58355.1"/>
    <property type="molecule type" value="Genomic_DNA"/>
</dbReference>
<reference evidence="4" key="2">
    <citation type="submission" date="2021-04" db="EMBL/GenBank/DDBJ databases">
        <authorList>
            <person name="Gilroy R."/>
        </authorList>
    </citation>
    <scope>NUCLEOTIDE SEQUENCE</scope>
    <source>
        <strain evidence="4">ChiSjej1B19-8411</strain>
    </source>
</reference>
<dbReference type="Pfam" id="PF00149">
    <property type="entry name" value="Metallophos"/>
    <property type="match status" value="1"/>
</dbReference>
<evidence type="ECO:0000259" key="3">
    <source>
        <dbReference type="Pfam" id="PF00149"/>
    </source>
</evidence>
<keyword evidence="2" id="KW-0378">Hydrolase</keyword>
<dbReference type="AlphaFoldDB" id="A0A9D1WFM1"/>
<dbReference type="GO" id="GO:0016020">
    <property type="term" value="C:membrane"/>
    <property type="evidence" value="ECO:0007669"/>
    <property type="project" value="GOC"/>
</dbReference>
<organism evidence="4 5">
    <name type="scientific">Candidatus Blautia gallistercoris</name>
    <dbReference type="NCBI Taxonomy" id="2838490"/>
    <lineage>
        <taxon>Bacteria</taxon>
        <taxon>Bacillati</taxon>
        <taxon>Bacillota</taxon>
        <taxon>Clostridia</taxon>
        <taxon>Lachnospirales</taxon>
        <taxon>Lachnospiraceae</taxon>
        <taxon>Blautia</taxon>
    </lineage>
</organism>
<evidence type="ECO:0000313" key="4">
    <source>
        <dbReference type="EMBL" id="HIX58355.1"/>
    </source>
</evidence>
<sequence length="269" mass="31012">MQEFQWKTYQLTSPKIRQESGTIRFCFLSDLHNSVFGEENCRLIEAIHAHRPDGILVGGDMMISKSPVQFSVPFRLLRELARDYPVWYALGNHEYRLKYTPNRYTGEAYAPYEEELKSAGVHFLHNERDRMAIRGSRFAVYGLELEPDYFRKVLAPSLEVSHIQKLLSSTAPDEEEYSILLAHSPRYGKTYFRWGCDLNLSGHYHGGIWRFSRHYGLAAPQDLLLPRYCCGDFKENGKTLLVSAGLGEHTLPLRINNPREILEIAISRG</sequence>